<dbReference type="PANTHER" id="PTHR40562">
    <property type="match status" value="1"/>
</dbReference>
<gene>
    <name evidence="8" type="primary">nirD</name>
    <name evidence="8" type="ORF">G5V58_18875</name>
</gene>
<evidence type="ECO:0000313" key="9">
    <source>
        <dbReference type="Proteomes" id="UP000502996"/>
    </source>
</evidence>
<dbReference type="InterPro" id="IPR036922">
    <property type="entry name" value="Rieske_2Fe-2S_sf"/>
</dbReference>
<evidence type="ECO:0000259" key="7">
    <source>
        <dbReference type="PROSITE" id="PS51296"/>
    </source>
</evidence>
<evidence type="ECO:0000256" key="6">
    <source>
        <dbReference type="ARBA" id="ARBA00023063"/>
    </source>
</evidence>
<accession>A0A6G6WH66</accession>
<evidence type="ECO:0000256" key="2">
    <source>
        <dbReference type="ARBA" id="ARBA00022723"/>
    </source>
</evidence>
<dbReference type="RefSeq" id="WP_165236233.1">
    <property type="nucleotide sequence ID" value="NZ_CP049257.1"/>
</dbReference>
<evidence type="ECO:0000256" key="3">
    <source>
        <dbReference type="ARBA" id="ARBA00023002"/>
    </source>
</evidence>
<evidence type="ECO:0000256" key="1">
    <source>
        <dbReference type="ARBA" id="ARBA00022714"/>
    </source>
</evidence>
<dbReference type="GO" id="GO:0051537">
    <property type="term" value="F:2 iron, 2 sulfur cluster binding"/>
    <property type="evidence" value="ECO:0007669"/>
    <property type="project" value="UniProtKB-KW"/>
</dbReference>
<evidence type="ECO:0000256" key="5">
    <source>
        <dbReference type="ARBA" id="ARBA00023014"/>
    </source>
</evidence>
<keyword evidence="1" id="KW-0001">2Fe-2S</keyword>
<keyword evidence="4" id="KW-0408">Iron</keyword>
<sequence>MAPRSDPVEWAPVCRLAELEIERGAAALVHGQAVALFRTDETTVYALANPDPFDRHQVLAKGIVGVSEGVPFVASPLHKHGFDLRTGQCLDEPHVSVAAYDVQVVEGVVLVGQRKSVAA</sequence>
<keyword evidence="3" id="KW-0560">Oxidoreductase</keyword>
<dbReference type="GO" id="GO:0004497">
    <property type="term" value="F:monooxygenase activity"/>
    <property type="evidence" value="ECO:0007669"/>
    <property type="project" value="UniProtKB-ARBA"/>
</dbReference>
<dbReference type="GO" id="GO:0008942">
    <property type="term" value="F:nitrite reductase [NAD(P)H] activity"/>
    <property type="evidence" value="ECO:0007669"/>
    <property type="project" value="InterPro"/>
</dbReference>
<reference evidence="8 9" key="1">
    <citation type="submission" date="2020-02" db="EMBL/GenBank/DDBJ databases">
        <title>Full genome sequence of Nocardioides sp. R-3366.</title>
        <authorList>
            <person name="Im W.-T."/>
        </authorList>
    </citation>
    <scope>NUCLEOTIDE SEQUENCE [LARGE SCALE GENOMIC DNA]</scope>
    <source>
        <strain evidence="8 9">R-3366</strain>
    </source>
</reference>
<keyword evidence="5" id="KW-0411">Iron-sulfur</keyword>
<dbReference type="Proteomes" id="UP000502996">
    <property type="component" value="Chromosome"/>
</dbReference>
<dbReference type="PANTHER" id="PTHR40562:SF1">
    <property type="entry name" value="NITRITE REDUCTASE (NADH) SMALL SUBUNIT"/>
    <property type="match status" value="1"/>
</dbReference>
<dbReference type="GO" id="GO:0046872">
    <property type="term" value="F:metal ion binding"/>
    <property type="evidence" value="ECO:0007669"/>
    <property type="project" value="UniProtKB-KW"/>
</dbReference>
<dbReference type="EMBL" id="CP049257">
    <property type="protein sequence ID" value="QIG44572.1"/>
    <property type="molecule type" value="Genomic_DNA"/>
</dbReference>
<dbReference type="PROSITE" id="PS51296">
    <property type="entry name" value="RIESKE"/>
    <property type="match status" value="1"/>
</dbReference>
<organism evidence="8 9">
    <name type="scientific">Nocardioides anomalus</name>
    <dbReference type="NCBI Taxonomy" id="2712223"/>
    <lineage>
        <taxon>Bacteria</taxon>
        <taxon>Bacillati</taxon>
        <taxon>Actinomycetota</taxon>
        <taxon>Actinomycetes</taxon>
        <taxon>Propionibacteriales</taxon>
        <taxon>Nocardioidaceae</taxon>
        <taxon>Nocardioides</taxon>
    </lineage>
</organism>
<dbReference type="Gene3D" id="2.102.10.10">
    <property type="entry name" value="Rieske [2Fe-2S] iron-sulphur domain"/>
    <property type="match status" value="1"/>
</dbReference>
<dbReference type="KEGG" id="nano:G5V58_18875"/>
<evidence type="ECO:0000313" key="8">
    <source>
        <dbReference type="EMBL" id="QIG44572.1"/>
    </source>
</evidence>
<dbReference type="InterPro" id="IPR017881">
    <property type="entry name" value="NirD"/>
</dbReference>
<dbReference type="GO" id="GO:0016705">
    <property type="term" value="F:oxidoreductase activity, acting on paired donors, with incorporation or reduction of molecular oxygen"/>
    <property type="evidence" value="ECO:0007669"/>
    <property type="project" value="UniProtKB-ARBA"/>
</dbReference>
<keyword evidence="9" id="KW-1185">Reference proteome</keyword>
<proteinExistence type="predicted"/>
<feature type="domain" description="Rieske" evidence="7">
    <location>
        <begin position="11"/>
        <end position="111"/>
    </location>
</feature>
<dbReference type="InterPro" id="IPR012748">
    <property type="entry name" value="Rieske-like_NirD"/>
</dbReference>
<dbReference type="NCBIfam" id="TIGR02378">
    <property type="entry name" value="nirD_assim_sml"/>
    <property type="match status" value="1"/>
</dbReference>
<dbReference type="GO" id="GO:0042128">
    <property type="term" value="P:nitrate assimilation"/>
    <property type="evidence" value="ECO:0007669"/>
    <property type="project" value="UniProtKB-KW"/>
</dbReference>
<dbReference type="AlphaFoldDB" id="A0A6G6WH66"/>
<name>A0A6G6WH66_9ACTN</name>
<protein>
    <submittedName>
        <fullName evidence="8">Nitrite reductase small subunit NirD</fullName>
    </submittedName>
</protein>
<dbReference type="Pfam" id="PF13806">
    <property type="entry name" value="Rieske_2"/>
    <property type="match status" value="1"/>
</dbReference>
<keyword evidence="2" id="KW-0479">Metal-binding</keyword>
<dbReference type="PROSITE" id="PS51300">
    <property type="entry name" value="NIRD"/>
    <property type="match status" value="1"/>
</dbReference>
<keyword evidence="6" id="KW-0534">Nitrate assimilation</keyword>
<dbReference type="InterPro" id="IPR017941">
    <property type="entry name" value="Rieske_2Fe-2S"/>
</dbReference>
<dbReference type="SUPFAM" id="SSF50022">
    <property type="entry name" value="ISP domain"/>
    <property type="match status" value="1"/>
</dbReference>
<evidence type="ECO:0000256" key="4">
    <source>
        <dbReference type="ARBA" id="ARBA00023004"/>
    </source>
</evidence>